<organism evidence="1 2">
    <name type="scientific">Acidipila rosea</name>
    <dbReference type="NCBI Taxonomy" id="768535"/>
    <lineage>
        <taxon>Bacteria</taxon>
        <taxon>Pseudomonadati</taxon>
        <taxon>Acidobacteriota</taxon>
        <taxon>Terriglobia</taxon>
        <taxon>Terriglobales</taxon>
        <taxon>Acidobacteriaceae</taxon>
        <taxon>Acidipila</taxon>
    </lineage>
</organism>
<gene>
    <name evidence="1" type="ORF">C7378_1692</name>
</gene>
<dbReference type="AlphaFoldDB" id="A0A4R1L784"/>
<protein>
    <submittedName>
        <fullName evidence="1">Uncharacterized protein</fullName>
    </submittedName>
</protein>
<comment type="caution">
    <text evidence="1">The sequence shown here is derived from an EMBL/GenBank/DDBJ whole genome shotgun (WGS) entry which is preliminary data.</text>
</comment>
<evidence type="ECO:0000313" key="2">
    <source>
        <dbReference type="Proteomes" id="UP000295210"/>
    </source>
</evidence>
<accession>A0A4R1L784</accession>
<reference evidence="1 2" key="1">
    <citation type="submission" date="2019-03" db="EMBL/GenBank/DDBJ databases">
        <title>Genomic Encyclopedia of Type Strains, Phase IV (KMG-IV): sequencing the most valuable type-strain genomes for metagenomic binning, comparative biology and taxonomic classification.</title>
        <authorList>
            <person name="Goeker M."/>
        </authorList>
    </citation>
    <scope>NUCLEOTIDE SEQUENCE [LARGE SCALE GENOMIC DNA]</scope>
    <source>
        <strain evidence="1 2">DSM 103428</strain>
    </source>
</reference>
<sequence length="44" mass="5455">MKFERLYFVFDGAKRQVIDYRCKNSKKYERCLRSCYAHFDKVIV</sequence>
<keyword evidence="2" id="KW-1185">Reference proteome</keyword>
<proteinExistence type="predicted"/>
<dbReference type="Proteomes" id="UP000295210">
    <property type="component" value="Unassembled WGS sequence"/>
</dbReference>
<name>A0A4R1L784_9BACT</name>
<evidence type="ECO:0000313" key="1">
    <source>
        <dbReference type="EMBL" id="TCK74072.1"/>
    </source>
</evidence>
<dbReference type="EMBL" id="SMGK01000002">
    <property type="protein sequence ID" value="TCK74072.1"/>
    <property type="molecule type" value="Genomic_DNA"/>
</dbReference>